<evidence type="ECO:0000313" key="1">
    <source>
        <dbReference type="EMBL" id="KAI0066580.1"/>
    </source>
</evidence>
<gene>
    <name evidence="1" type="ORF">BV25DRAFT_1878617</name>
</gene>
<proteinExistence type="predicted"/>
<protein>
    <submittedName>
        <fullName evidence="1">Nucleotidyltransferase</fullName>
    </submittedName>
</protein>
<reference evidence="1" key="1">
    <citation type="submission" date="2021-03" db="EMBL/GenBank/DDBJ databases">
        <authorList>
            <consortium name="DOE Joint Genome Institute"/>
            <person name="Ahrendt S."/>
            <person name="Looney B.P."/>
            <person name="Miyauchi S."/>
            <person name="Morin E."/>
            <person name="Drula E."/>
            <person name="Courty P.E."/>
            <person name="Chicoki N."/>
            <person name="Fauchery L."/>
            <person name="Kohler A."/>
            <person name="Kuo A."/>
            <person name="Labutti K."/>
            <person name="Pangilinan J."/>
            <person name="Lipzen A."/>
            <person name="Riley R."/>
            <person name="Andreopoulos W."/>
            <person name="He G."/>
            <person name="Johnson J."/>
            <person name="Barry K.W."/>
            <person name="Grigoriev I.V."/>
            <person name="Nagy L."/>
            <person name="Hibbett D."/>
            <person name="Henrissat B."/>
            <person name="Matheny P.B."/>
            <person name="Labbe J."/>
            <person name="Martin F."/>
        </authorList>
    </citation>
    <scope>NUCLEOTIDE SEQUENCE</scope>
    <source>
        <strain evidence="1">HHB10654</strain>
    </source>
</reference>
<dbReference type="Proteomes" id="UP000814140">
    <property type="component" value="Unassembled WGS sequence"/>
</dbReference>
<organism evidence="1 2">
    <name type="scientific">Artomyces pyxidatus</name>
    <dbReference type="NCBI Taxonomy" id="48021"/>
    <lineage>
        <taxon>Eukaryota</taxon>
        <taxon>Fungi</taxon>
        <taxon>Dikarya</taxon>
        <taxon>Basidiomycota</taxon>
        <taxon>Agaricomycotina</taxon>
        <taxon>Agaricomycetes</taxon>
        <taxon>Russulales</taxon>
        <taxon>Auriscalpiaceae</taxon>
        <taxon>Artomyces</taxon>
    </lineage>
</organism>
<feature type="non-terminal residue" evidence="1">
    <location>
        <position position="363"/>
    </location>
</feature>
<comment type="caution">
    <text evidence="1">The sequence shown here is derived from an EMBL/GenBank/DDBJ whole genome shotgun (WGS) entry which is preliminary data.</text>
</comment>
<name>A0ACB8TDU3_9AGAM</name>
<sequence>MDAETYESKDQRLHDEIVAFAVYMLPTSQEVTARQNIIKRIESVLLRRFRGGKVHVYGSVSTNLCLPTGDIDLVVETKDVESQEDKKSALFQLRSMLQRDGIAGNIQIAPKARVPVMSMVTFPETGSFNVDITINGTEGVQAIDIVKDYLQRMPALRPLILVAKALLQQHNLHSAATSGLSSYATTCMVVSFLQLNPMEAPAEDLDDPIRSESLGRLLIGFLKYYADDFPYDSSYVSVTEKATPLKKDKGWEECQFAVQCLIHPDNNISKGTGKLRQIRQVFQEAHAALQGAEIEKTNNNILGTIVRLSQETIDYRASIVRVAKAMEDRNQSVTAARRPYQPPAAQRHSPPGGYSDYLHSYRS</sequence>
<dbReference type="EMBL" id="MU277192">
    <property type="protein sequence ID" value="KAI0066580.1"/>
    <property type="molecule type" value="Genomic_DNA"/>
</dbReference>
<keyword evidence="2" id="KW-1185">Reference proteome</keyword>
<evidence type="ECO:0000313" key="2">
    <source>
        <dbReference type="Proteomes" id="UP000814140"/>
    </source>
</evidence>
<accession>A0ACB8TDU3</accession>
<reference evidence="1" key="2">
    <citation type="journal article" date="2022" name="New Phytol.">
        <title>Evolutionary transition to the ectomycorrhizal habit in the genomes of a hyperdiverse lineage of mushroom-forming fungi.</title>
        <authorList>
            <person name="Looney B."/>
            <person name="Miyauchi S."/>
            <person name="Morin E."/>
            <person name="Drula E."/>
            <person name="Courty P.E."/>
            <person name="Kohler A."/>
            <person name="Kuo A."/>
            <person name="LaButti K."/>
            <person name="Pangilinan J."/>
            <person name="Lipzen A."/>
            <person name="Riley R."/>
            <person name="Andreopoulos W."/>
            <person name="He G."/>
            <person name="Johnson J."/>
            <person name="Nolan M."/>
            <person name="Tritt A."/>
            <person name="Barry K.W."/>
            <person name="Grigoriev I.V."/>
            <person name="Nagy L.G."/>
            <person name="Hibbett D."/>
            <person name="Henrissat B."/>
            <person name="Matheny P.B."/>
            <person name="Labbe J."/>
            <person name="Martin F.M."/>
        </authorList>
    </citation>
    <scope>NUCLEOTIDE SEQUENCE</scope>
    <source>
        <strain evidence="1">HHB10654</strain>
    </source>
</reference>